<reference evidence="2 4" key="1">
    <citation type="submission" date="2016-10" db="EMBL/GenBank/DDBJ databases">
        <authorList>
            <person name="Varghese N."/>
            <person name="Submissions S."/>
        </authorList>
    </citation>
    <scope>NUCLEOTIDE SEQUENCE [LARGE SCALE GENOMIC DNA]</scope>
    <source>
        <strain evidence="2 4">BS2976</strain>
    </source>
</reference>
<evidence type="ECO:0000313" key="2">
    <source>
        <dbReference type="EMBL" id="SDR37249.1"/>
    </source>
</evidence>
<sequence>MAFLTRKEYGTLKGWSKQHISKLILNNRLVLDEAGLIDVDASEQFLALTRDPSKVGVTARHEQDKQTATQTPALSVRQTASSGQPIIPDYQRSRARREHAQAEQIETQVRKENGSLVEAEVVDKAAFEAGRMLRDLLLGLPPQIASELVALTDPWEIEKHLTAAIRRTLEDAERMSISDLSRALTKS</sequence>
<evidence type="ECO:0000313" key="5">
    <source>
        <dbReference type="Proteomes" id="UP000317267"/>
    </source>
</evidence>
<dbReference type="RefSeq" id="WP_090407647.1">
    <property type="nucleotide sequence ID" value="NZ_FNKM01000002.1"/>
</dbReference>
<feature type="region of interest" description="Disordered" evidence="1">
    <location>
        <begin position="61"/>
        <end position="85"/>
    </location>
</feature>
<name>A0A1H1II56_9PSED</name>
<protein>
    <submittedName>
        <fullName evidence="3">Terminase small subunit</fullName>
    </submittedName>
</protein>
<feature type="compositionally biased region" description="Polar residues" evidence="1">
    <location>
        <begin position="66"/>
        <end position="84"/>
    </location>
</feature>
<dbReference type="Proteomes" id="UP000317267">
    <property type="component" value="Unassembled WGS sequence"/>
</dbReference>
<accession>A0A1H1II56</accession>
<comment type="caution">
    <text evidence="3">The sequence shown here is derived from an EMBL/GenBank/DDBJ whole genome shotgun (WGS) entry which is preliminary data.</text>
</comment>
<gene>
    <name evidence="3" type="ORF">FIV39_19065</name>
    <name evidence="2" type="ORF">SAMN04490186_5729</name>
</gene>
<evidence type="ECO:0000313" key="4">
    <source>
        <dbReference type="Proteomes" id="UP000198740"/>
    </source>
</evidence>
<keyword evidence="4" id="KW-1185">Reference proteome</keyword>
<evidence type="ECO:0000313" key="3">
    <source>
        <dbReference type="EMBL" id="TWR64289.1"/>
    </source>
</evidence>
<dbReference type="Proteomes" id="UP000198740">
    <property type="component" value="Unassembled WGS sequence"/>
</dbReference>
<reference evidence="3 5" key="2">
    <citation type="submission" date="2019-06" db="EMBL/GenBank/DDBJ databases">
        <title>Pseudomonas bimorpha sp. nov. isolated from bovine raw milk and skim milk concentrate.</title>
        <authorList>
            <person name="Hofmann K."/>
            <person name="Huptas C."/>
            <person name="Doll E."/>
            <person name="Scherer S."/>
            <person name="Wenning M."/>
        </authorList>
    </citation>
    <scope>NUCLEOTIDE SEQUENCE [LARGE SCALE GENOMIC DNA]</scope>
    <source>
        <strain evidence="3 5">DSM 17515</strain>
    </source>
</reference>
<dbReference type="AlphaFoldDB" id="A0A1H1II56"/>
<evidence type="ECO:0000256" key="1">
    <source>
        <dbReference type="SAM" id="MobiDB-lite"/>
    </source>
</evidence>
<dbReference type="EMBL" id="VFES01000012">
    <property type="protein sequence ID" value="TWR64289.1"/>
    <property type="molecule type" value="Genomic_DNA"/>
</dbReference>
<organism evidence="3 5">
    <name type="scientific">Pseudomonas grimontii</name>
    <dbReference type="NCBI Taxonomy" id="129847"/>
    <lineage>
        <taxon>Bacteria</taxon>
        <taxon>Pseudomonadati</taxon>
        <taxon>Pseudomonadota</taxon>
        <taxon>Gammaproteobacteria</taxon>
        <taxon>Pseudomonadales</taxon>
        <taxon>Pseudomonadaceae</taxon>
        <taxon>Pseudomonas</taxon>
    </lineage>
</organism>
<dbReference type="OrthoDB" id="6195706at2"/>
<dbReference type="EMBL" id="FNKM01000002">
    <property type="protein sequence ID" value="SDR37249.1"/>
    <property type="molecule type" value="Genomic_DNA"/>
</dbReference>
<proteinExistence type="predicted"/>